<organism evidence="2 3">
    <name type="scientific">Bombus terrestris</name>
    <name type="common">Buff-tailed bumblebee</name>
    <name type="synonym">Apis terrestris</name>
    <dbReference type="NCBI Taxonomy" id="30195"/>
    <lineage>
        <taxon>Eukaryota</taxon>
        <taxon>Metazoa</taxon>
        <taxon>Ecdysozoa</taxon>
        <taxon>Arthropoda</taxon>
        <taxon>Hexapoda</taxon>
        <taxon>Insecta</taxon>
        <taxon>Pterygota</taxon>
        <taxon>Neoptera</taxon>
        <taxon>Endopterygota</taxon>
        <taxon>Hymenoptera</taxon>
        <taxon>Apocrita</taxon>
        <taxon>Aculeata</taxon>
        <taxon>Apoidea</taxon>
        <taxon>Anthophila</taxon>
        <taxon>Apidae</taxon>
        <taxon>Bombus</taxon>
        <taxon>Bombus</taxon>
    </lineage>
</organism>
<accession>A0A9C6SAR1</accession>
<keyword evidence="2" id="KW-1185">Reference proteome</keyword>
<evidence type="ECO:0000256" key="1">
    <source>
        <dbReference type="SAM" id="MobiDB-lite"/>
    </source>
</evidence>
<feature type="region of interest" description="Disordered" evidence="1">
    <location>
        <begin position="396"/>
        <end position="423"/>
    </location>
</feature>
<dbReference type="InterPro" id="IPR036322">
    <property type="entry name" value="WD40_repeat_dom_sf"/>
</dbReference>
<dbReference type="PANTHER" id="PTHR16038">
    <property type="entry name" value="NOP SEVEN ASSOCIATED PROTEIN 1"/>
    <property type="match status" value="1"/>
</dbReference>
<dbReference type="PANTHER" id="PTHR16038:SF4">
    <property type="entry name" value="WD REPEAT-CONTAINING PROTEIN 74"/>
    <property type="match status" value="1"/>
</dbReference>
<evidence type="ECO:0000313" key="3">
    <source>
        <dbReference type="RefSeq" id="XP_048262384.1"/>
    </source>
</evidence>
<dbReference type="GO" id="GO:0042273">
    <property type="term" value="P:ribosomal large subunit biogenesis"/>
    <property type="evidence" value="ECO:0007669"/>
    <property type="project" value="InterPro"/>
</dbReference>
<dbReference type="RefSeq" id="XP_048262384.1">
    <property type="nucleotide sequence ID" value="XM_048406427.1"/>
</dbReference>
<gene>
    <name evidence="3" type="primary">LOC100644467</name>
</gene>
<sequence>MSTKDNYDIYVGGKSGIFKGVRVDKKQCISQNIQNLISITNNDEVTTMSWGDDEEREILIACGVKDIRSIKVYDTDCSTFTCSFFCNIGAGKITGISRYNEAILSAVQSGEIKLWRFEEEDGFLMNAGKNLDKMRHSRINKQIIATGGQEHALKLFDIEKQTQIFIEKNVPPDWLQLRVPIWISDIDFLPGTEEIVTTSKYGYVRLYDPKSQRRPVINVEVKDAALTTLTVVPQKRQIIVGSGKGTMNLIDLRKPAKVLNTYKGSVGAVTGIACSRIEPYIVSVGLDRFLQIHHINTKELLRKVYLTSKISCMLLRSEFSFAINKEVNEEMTQQCKNKTTKNFQGKQQTIQNNSDSDSEYDMLFDKMPVISNKEDRSIEKKQRKANPSRLDNEIIFRKHELRKNEPSKRQYKKIKKSNSLIEL</sequence>
<feature type="compositionally biased region" description="Basic and acidic residues" evidence="1">
    <location>
        <begin position="396"/>
        <end position="408"/>
    </location>
</feature>
<evidence type="ECO:0000313" key="2">
    <source>
        <dbReference type="Proteomes" id="UP000835206"/>
    </source>
</evidence>
<dbReference type="InterPro" id="IPR001680">
    <property type="entry name" value="WD40_rpt"/>
</dbReference>
<dbReference type="OrthoDB" id="18388at2759"/>
<dbReference type="SUPFAM" id="SSF50978">
    <property type="entry name" value="WD40 repeat-like"/>
    <property type="match status" value="1"/>
</dbReference>
<feature type="region of interest" description="Disordered" evidence="1">
    <location>
        <begin position="339"/>
        <end position="359"/>
    </location>
</feature>
<protein>
    <submittedName>
        <fullName evidence="3">WD repeat-containing protein 74</fullName>
    </submittedName>
</protein>
<proteinExistence type="predicted"/>
<dbReference type="GeneID" id="100644467"/>
<dbReference type="GO" id="GO:0005730">
    <property type="term" value="C:nucleolus"/>
    <property type="evidence" value="ECO:0007669"/>
    <property type="project" value="InterPro"/>
</dbReference>
<dbReference type="KEGG" id="bter:100644467"/>
<dbReference type="Proteomes" id="UP000835206">
    <property type="component" value="Chromosome 6"/>
</dbReference>
<name>A0A9C6SAR1_BOMTE</name>
<reference evidence="3" key="1">
    <citation type="submission" date="2025-08" db="UniProtKB">
        <authorList>
            <consortium name="RefSeq"/>
        </authorList>
    </citation>
    <scope>IDENTIFICATION</scope>
</reference>
<dbReference type="SMART" id="SM00320">
    <property type="entry name" value="WD40"/>
    <property type="match status" value="4"/>
</dbReference>
<dbReference type="Gene3D" id="2.130.10.10">
    <property type="entry name" value="YVTN repeat-like/Quinoprotein amine dehydrogenase"/>
    <property type="match status" value="2"/>
</dbReference>
<dbReference type="InterPro" id="IPR015943">
    <property type="entry name" value="WD40/YVTN_repeat-like_dom_sf"/>
</dbReference>
<dbReference type="InterPro" id="IPR037379">
    <property type="entry name" value="WDR74/Nsa1"/>
</dbReference>
<feature type="compositionally biased region" description="Polar residues" evidence="1">
    <location>
        <begin position="339"/>
        <end position="355"/>
    </location>
</feature>
<dbReference type="AlphaFoldDB" id="A0A9C6SAR1"/>
<dbReference type="GO" id="GO:0030687">
    <property type="term" value="C:preribosome, large subunit precursor"/>
    <property type="evidence" value="ECO:0007669"/>
    <property type="project" value="TreeGrafter"/>
</dbReference>